<comment type="caution">
    <text evidence="2">The sequence shown here is derived from an EMBL/GenBank/DDBJ whole genome shotgun (WGS) entry which is preliminary data.</text>
</comment>
<keyword evidence="3" id="KW-1185">Reference proteome</keyword>
<feature type="region of interest" description="Disordered" evidence="1">
    <location>
        <begin position="26"/>
        <end position="47"/>
    </location>
</feature>
<evidence type="ECO:0000313" key="3">
    <source>
        <dbReference type="Proteomes" id="UP000612956"/>
    </source>
</evidence>
<accession>A0A917QLI6</accession>
<reference evidence="2" key="1">
    <citation type="journal article" date="2014" name="Int. J. Syst. Evol. Microbiol.">
        <title>Complete genome sequence of Corynebacterium casei LMG S-19264T (=DSM 44701T), isolated from a smear-ripened cheese.</title>
        <authorList>
            <consortium name="US DOE Joint Genome Institute (JGI-PGF)"/>
            <person name="Walter F."/>
            <person name="Albersmeier A."/>
            <person name="Kalinowski J."/>
            <person name="Ruckert C."/>
        </authorList>
    </citation>
    <scope>NUCLEOTIDE SEQUENCE</scope>
    <source>
        <strain evidence="2">CGMCC 4.7278</strain>
    </source>
</reference>
<organism evidence="2 3">
    <name type="scientific">Nocardia camponoti</name>
    <dbReference type="NCBI Taxonomy" id="1616106"/>
    <lineage>
        <taxon>Bacteria</taxon>
        <taxon>Bacillati</taxon>
        <taxon>Actinomycetota</taxon>
        <taxon>Actinomycetes</taxon>
        <taxon>Mycobacteriales</taxon>
        <taxon>Nocardiaceae</taxon>
        <taxon>Nocardia</taxon>
    </lineage>
</organism>
<dbReference type="Proteomes" id="UP000612956">
    <property type="component" value="Unassembled WGS sequence"/>
</dbReference>
<proteinExistence type="predicted"/>
<gene>
    <name evidence="2" type="ORF">GCM10011591_31130</name>
</gene>
<dbReference type="AlphaFoldDB" id="A0A917QLI6"/>
<reference evidence="2" key="2">
    <citation type="submission" date="2020-09" db="EMBL/GenBank/DDBJ databases">
        <authorList>
            <person name="Sun Q."/>
            <person name="Zhou Y."/>
        </authorList>
    </citation>
    <scope>NUCLEOTIDE SEQUENCE</scope>
    <source>
        <strain evidence="2">CGMCC 4.7278</strain>
    </source>
</reference>
<sequence length="255" mass="26630">METATAQERVERKERTLEDLRRRMAAIPGKGASTAERVPTGRAHSRDMLPVPAPLAELLPDGGLAKGSVVAYSGAHSMLVGLLAEVTGKGGHAAVVGMPRLGLLAAVEMGAQLSRLAVIAEPGDDPVEVAAVLLDGIDLVVLGLDGVAVPPARCRVLAARARNRNTTLVVAGGSWVNPSLRLDTRVAGYQGLGAGRGRLRSICLDVRVSAKSGPSRQGRIDLCARAGRTQWQTREPLNRFALVSHPGNIAAEVAS</sequence>
<evidence type="ECO:0000256" key="1">
    <source>
        <dbReference type="SAM" id="MobiDB-lite"/>
    </source>
</evidence>
<dbReference type="RefSeq" id="WP_188829737.1">
    <property type="nucleotide sequence ID" value="NZ_BMMW01000003.1"/>
</dbReference>
<dbReference type="EMBL" id="BMMW01000003">
    <property type="protein sequence ID" value="GGK56769.1"/>
    <property type="molecule type" value="Genomic_DNA"/>
</dbReference>
<protein>
    <submittedName>
        <fullName evidence="2">Uncharacterized protein</fullName>
    </submittedName>
</protein>
<name>A0A917QLI6_9NOCA</name>
<evidence type="ECO:0000313" key="2">
    <source>
        <dbReference type="EMBL" id="GGK56769.1"/>
    </source>
</evidence>